<dbReference type="InterPro" id="IPR002781">
    <property type="entry name" value="TM_pro_TauE-like"/>
</dbReference>
<comment type="similarity">
    <text evidence="2 6">Belongs to the 4-toluene sulfonate uptake permease (TSUP) (TC 2.A.102) family.</text>
</comment>
<evidence type="ECO:0000313" key="7">
    <source>
        <dbReference type="EMBL" id="MBM7613548.1"/>
    </source>
</evidence>
<dbReference type="EMBL" id="JAFBEE010000001">
    <property type="protein sequence ID" value="MBM7613548.1"/>
    <property type="molecule type" value="Genomic_DNA"/>
</dbReference>
<keyword evidence="5 6" id="KW-0472">Membrane</keyword>
<feature type="transmembrane region" description="Helical" evidence="6">
    <location>
        <begin position="38"/>
        <end position="57"/>
    </location>
</feature>
<dbReference type="PANTHER" id="PTHR43701:SF2">
    <property type="entry name" value="MEMBRANE TRANSPORTER PROTEIN YJNA-RELATED"/>
    <property type="match status" value="1"/>
</dbReference>
<comment type="caution">
    <text evidence="7">The sequence shown here is derived from an EMBL/GenBank/DDBJ whole genome shotgun (WGS) entry which is preliminary data.</text>
</comment>
<comment type="subcellular location">
    <subcellularLocation>
        <location evidence="6">Cell membrane</location>
        <topology evidence="6">Multi-pass membrane protein</topology>
    </subcellularLocation>
    <subcellularLocation>
        <location evidence="1">Membrane</location>
        <topology evidence="1">Multi-pass membrane protein</topology>
    </subcellularLocation>
</comment>
<dbReference type="RefSeq" id="WP_204399840.1">
    <property type="nucleotide sequence ID" value="NZ_JAFBEE010000001.1"/>
</dbReference>
<sequence>MIIFILGLITGFIGGMGIGGGTILIPGLIFLTELQQQTIQSINLISFIPVALVALYVHVKNKNILIKFTIPIVIFGLLGAWFGSSIALKIPSHTLRRFFGIFLLIMGIYEFFYKSKKKEKV</sequence>
<evidence type="ECO:0000256" key="2">
    <source>
        <dbReference type="ARBA" id="ARBA00009142"/>
    </source>
</evidence>
<keyword evidence="4 6" id="KW-1133">Transmembrane helix</keyword>
<keyword evidence="6" id="KW-1003">Cell membrane</keyword>
<protein>
    <recommendedName>
        <fullName evidence="6">Probable membrane transporter protein</fullName>
    </recommendedName>
</protein>
<evidence type="ECO:0000256" key="5">
    <source>
        <dbReference type="ARBA" id="ARBA00023136"/>
    </source>
</evidence>
<evidence type="ECO:0000256" key="6">
    <source>
        <dbReference type="RuleBase" id="RU363041"/>
    </source>
</evidence>
<name>A0ABS2NKV5_9FIRM</name>
<keyword evidence="8" id="KW-1185">Reference proteome</keyword>
<feature type="transmembrane region" description="Helical" evidence="6">
    <location>
        <begin position="95"/>
        <end position="113"/>
    </location>
</feature>
<gene>
    <name evidence="7" type="ORF">JOC73_000056</name>
</gene>
<evidence type="ECO:0000256" key="4">
    <source>
        <dbReference type="ARBA" id="ARBA00022989"/>
    </source>
</evidence>
<proteinExistence type="inferred from homology"/>
<accession>A0ABS2NKV5</accession>
<keyword evidence="3 6" id="KW-0812">Transmembrane</keyword>
<feature type="transmembrane region" description="Helical" evidence="6">
    <location>
        <begin position="64"/>
        <end position="83"/>
    </location>
</feature>
<dbReference type="Pfam" id="PF01925">
    <property type="entry name" value="TauE"/>
    <property type="match status" value="1"/>
</dbReference>
<dbReference type="PANTHER" id="PTHR43701">
    <property type="entry name" value="MEMBRANE TRANSPORTER PROTEIN MJ0441-RELATED"/>
    <property type="match status" value="1"/>
</dbReference>
<dbReference type="Proteomes" id="UP001314796">
    <property type="component" value="Unassembled WGS sequence"/>
</dbReference>
<evidence type="ECO:0000256" key="3">
    <source>
        <dbReference type="ARBA" id="ARBA00022692"/>
    </source>
</evidence>
<feature type="transmembrane region" description="Helical" evidence="6">
    <location>
        <begin position="12"/>
        <end position="32"/>
    </location>
</feature>
<evidence type="ECO:0000256" key="1">
    <source>
        <dbReference type="ARBA" id="ARBA00004141"/>
    </source>
</evidence>
<organism evidence="7 8">
    <name type="scientific">Alkaliphilus hydrothermalis</name>
    <dbReference type="NCBI Taxonomy" id="1482730"/>
    <lineage>
        <taxon>Bacteria</taxon>
        <taxon>Bacillati</taxon>
        <taxon>Bacillota</taxon>
        <taxon>Clostridia</taxon>
        <taxon>Peptostreptococcales</taxon>
        <taxon>Natronincolaceae</taxon>
        <taxon>Alkaliphilus</taxon>
    </lineage>
</organism>
<evidence type="ECO:0000313" key="8">
    <source>
        <dbReference type="Proteomes" id="UP001314796"/>
    </source>
</evidence>
<reference evidence="7 8" key="1">
    <citation type="submission" date="2021-01" db="EMBL/GenBank/DDBJ databases">
        <title>Genomic Encyclopedia of Type Strains, Phase IV (KMG-IV): sequencing the most valuable type-strain genomes for metagenomic binning, comparative biology and taxonomic classification.</title>
        <authorList>
            <person name="Goeker M."/>
        </authorList>
    </citation>
    <scope>NUCLEOTIDE SEQUENCE [LARGE SCALE GENOMIC DNA]</scope>
    <source>
        <strain evidence="7 8">DSM 25890</strain>
    </source>
</reference>
<dbReference type="InterPro" id="IPR051598">
    <property type="entry name" value="TSUP/Inactive_protease-like"/>
</dbReference>